<keyword evidence="3" id="KW-1185">Reference proteome</keyword>
<dbReference type="EMBL" id="OU015569">
    <property type="protein sequence ID" value="CAG5100039.1"/>
    <property type="molecule type" value="Genomic_DNA"/>
</dbReference>
<organism evidence="2 3">
    <name type="scientific">Oikopleura dioica</name>
    <name type="common">Tunicate</name>
    <dbReference type="NCBI Taxonomy" id="34765"/>
    <lineage>
        <taxon>Eukaryota</taxon>
        <taxon>Metazoa</taxon>
        <taxon>Chordata</taxon>
        <taxon>Tunicata</taxon>
        <taxon>Appendicularia</taxon>
        <taxon>Copelata</taxon>
        <taxon>Oikopleuridae</taxon>
        <taxon>Oikopleura</taxon>
    </lineage>
</organism>
<feature type="transmembrane region" description="Helical" evidence="1">
    <location>
        <begin position="45"/>
        <end position="63"/>
    </location>
</feature>
<sequence>MFSRAILRTSARVVPRQTLSVRYAGEKAEMSIQQWLKMEPALEQVIFVLMGGLAAIIVAQLFGASPPTALPAGAPTYPWENPPQVSDAAFGSHPVEKIVMEELGLSSYEEAKPYLKAWWAEQLAEMSEDEIKALKTKYRLWQ</sequence>
<name>A0ABN7SHS3_OIKDI</name>
<dbReference type="Proteomes" id="UP001158576">
    <property type="component" value="Chromosome XSR"/>
</dbReference>
<keyword evidence="1" id="KW-1133">Transmembrane helix</keyword>
<evidence type="ECO:0000313" key="2">
    <source>
        <dbReference type="EMBL" id="CAG5100039.1"/>
    </source>
</evidence>
<evidence type="ECO:0000256" key="1">
    <source>
        <dbReference type="SAM" id="Phobius"/>
    </source>
</evidence>
<proteinExistence type="predicted"/>
<reference evidence="2 3" key="1">
    <citation type="submission" date="2021-04" db="EMBL/GenBank/DDBJ databases">
        <authorList>
            <person name="Bliznina A."/>
        </authorList>
    </citation>
    <scope>NUCLEOTIDE SEQUENCE [LARGE SCALE GENOMIC DNA]</scope>
</reference>
<protein>
    <submittedName>
        <fullName evidence="2">Oidioi.mRNA.OKI2018_I69.XSR.g16813.t1.cds</fullName>
    </submittedName>
</protein>
<accession>A0ABN7SHS3</accession>
<gene>
    <name evidence="2" type="ORF">OKIOD_LOCUS8371</name>
</gene>
<keyword evidence="1" id="KW-0472">Membrane</keyword>
<keyword evidence="1" id="KW-0812">Transmembrane</keyword>
<evidence type="ECO:0000313" key="3">
    <source>
        <dbReference type="Proteomes" id="UP001158576"/>
    </source>
</evidence>